<protein>
    <submittedName>
        <fullName evidence="1">Uncharacterized protein</fullName>
    </submittedName>
</protein>
<evidence type="ECO:0000313" key="1">
    <source>
        <dbReference type="EMBL" id="ORD94341.1"/>
    </source>
</evidence>
<dbReference type="EMBL" id="LWDP01000024">
    <property type="protein sequence ID" value="ORD94341.1"/>
    <property type="molecule type" value="Genomic_DNA"/>
</dbReference>
<dbReference type="VEuPathDB" id="MicrosporidiaDB:ECANGB1_866"/>
<organism evidence="1 2">
    <name type="scientific">Enterospora canceri</name>
    <dbReference type="NCBI Taxonomy" id="1081671"/>
    <lineage>
        <taxon>Eukaryota</taxon>
        <taxon>Fungi</taxon>
        <taxon>Fungi incertae sedis</taxon>
        <taxon>Microsporidia</taxon>
        <taxon>Enterocytozoonidae</taxon>
        <taxon>Enterospora</taxon>
    </lineage>
</organism>
<dbReference type="Proteomes" id="UP000192639">
    <property type="component" value="Unassembled WGS sequence"/>
</dbReference>
<comment type="caution">
    <text evidence="1">The sequence shown here is derived from an EMBL/GenBank/DDBJ whole genome shotgun (WGS) entry which is preliminary data.</text>
</comment>
<gene>
    <name evidence="1" type="ORF">ECANGB1_866</name>
</gene>
<reference evidence="1 2" key="1">
    <citation type="journal article" date="2017" name="Environ. Microbiol.">
        <title>Decay of the glycolytic pathway and adaptation to intranuclear parasitism within Enterocytozoonidae microsporidia.</title>
        <authorList>
            <person name="Wiredu Boakye D."/>
            <person name="Jaroenlak P."/>
            <person name="Prachumwat A."/>
            <person name="Williams T.A."/>
            <person name="Bateman K.S."/>
            <person name="Itsathitphaisarn O."/>
            <person name="Sritunyalucksana K."/>
            <person name="Paszkiewicz K.H."/>
            <person name="Moore K.A."/>
            <person name="Stentiford G.D."/>
            <person name="Williams B.A."/>
        </authorList>
    </citation>
    <scope>NUCLEOTIDE SEQUENCE [LARGE SCALE GENOMIC DNA]</scope>
    <source>
        <strain evidence="1 2">GB1</strain>
    </source>
</reference>
<keyword evidence="2" id="KW-1185">Reference proteome</keyword>
<proteinExistence type="predicted"/>
<evidence type="ECO:0000313" key="2">
    <source>
        <dbReference type="Proteomes" id="UP000192639"/>
    </source>
</evidence>
<accession>A0A1Y1S8G9</accession>
<dbReference type="AlphaFoldDB" id="A0A1Y1S8G9"/>
<sequence>MSKTFKDKKITRGQIQKKINEENRKEAEKIEAELREAERWYDPKRVTKCDIRKVRDIDTVKKKEILRKKYEEEYNNM</sequence>
<name>A0A1Y1S8G9_9MICR</name>